<dbReference type="PRINTS" id="PR00819">
    <property type="entry name" value="CBXCFQXSUPER"/>
</dbReference>
<dbReference type="InterPro" id="IPR027417">
    <property type="entry name" value="P-loop_NTPase"/>
</dbReference>
<proteinExistence type="inferred from homology"/>
<comment type="similarity">
    <text evidence="1">Belongs to the CbxX/CfxQ family.</text>
</comment>
<dbReference type="InterPro" id="IPR041627">
    <property type="entry name" value="AAA_lid_6"/>
</dbReference>
<feature type="domain" description="AAA+ ATPase" evidence="5">
    <location>
        <begin position="387"/>
        <end position="528"/>
    </location>
</feature>
<dbReference type="SMART" id="SM00382">
    <property type="entry name" value="AAA"/>
    <property type="match status" value="1"/>
</dbReference>
<evidence type="ECO:0000313" key="6">
    <source>
        <dbReference type="EMBL" id="GAA0453687.1"/>
    </source>
</evidence>
<comment type="caution">
    <text evidence="6">The sequence shown here is derived from an EMBL/GenBank/DDBJ whole genome shotgun (WGS) entry which is preliminary data.</text>
</comment>
<dbReference type="Pfam" id="PF00004">
    <property type="entry name" value="AAA"/>
    <property type="match status" value="1"/>
</dbReference>
<feature type="compositionally biased region" description="Low complexity" evidence="4">
    <location>
        <begin position="275"/>
        <end position="292"/>
    </location>
</feature>
<dbReference type="InterPro" id="IPR050773">
    <property type="entry name" value="CbxX/CfxQ_RuBisCO_ESX"/>
</dbReference>
<feature type="region of interest" description="Disordered" evidence="4">
    <location>
        <begin position="619"/>
        <end position="639"/>
    </location>
</feature>
<dbReference type="Pfam" id="PF17866">
    <property type="entry name" value="AAA_lid_6"/>
    <property type="match status" value="1"/>
</dbReference>
<evidence type="ECO:0000256" key="4">
    <source>
        <dbReference type="SAM" id="MobiDB-lite"/>
    </source>
</evidence>
<evidence type="ECO:0000256" key="1">
    <source>
        <dbReference type="ARBA" id="ARBA00010378"/>
    </source>
</evidence>
<dbReference type="CDD" id="cd00009">
    <property type="entry name" value="AAA"/>
    <property type="match status" value="1"/>
</dbReference>
<dbReference type="InterPro" id="IPR000641">
    <property type="entry name" value="CbxX/CfxQ"/>
</dbReference>
<sequence length="639" mass="69584">MDFGMQGPAAPADLAWLRAVDAYTMGAYAQAEEEFRSAVRVDPAMADAWLGLHALRADTTTALLRMYRHRDRFGEQRARHRRTLNSWYWLGWWVQPVLESGRDLLLAHASHWLDGRHVPELDRALAGCPPVETDPQARFLHACRAYLVKDWELLVRHTEPLLDDPLLGIEAGLFGGMARVRLEMYGQAEPLLAAALMRCRSEQPQRKELRYWLARAHEGTGRSAAALPLYRAVHRVDPSFMDTSARLTAIADGDGLDDHLGLAPMTLGGPGQDTGPGADPGPDADLPGASDALDGRGVLTGTDPQPTASPQAGPEGPDGVRRKVRVPAQPTGQSAPGPSDPVLLAKALSELERMVGLDPVKRQVRALSAQLHMARLRAGQGLPVQPPKRHFVFSGPSGTGKTTVARILGRVFYALGLLGGDHLVEAQRADLVGEFLGQTAVKANELIDSALGGVLFVDEAYSLSNSGYSKGDAYGDEALQVLLKRAEDNRDRLVVILAGYPEGMDRLLAANPGLGSRFTTRVDFPSYRPRELTSIGEVLAAENGDQWDEEALEELRSISGHVVDQGWIDELGNGRFLRTLYEKSCAYRDLRLSGYPGTPTRDDLATLRLPDLMQAYGEVLSGPGWNSPRPGSRDPQDPV</sequence>
<dbReference type="Gene3D" id="1.25.40.10">
    <property type="entry name" value="Tetratricopeptide repeat domain"/>
    <property type="match status" value="1"/>
</dbReference>
<feature type="region of interest" description="Disordered" evidence="4">
    <location>
        <begin position="261"/>
        <end position="322"/>
    </location>
</feature>
<dbReference type="RefSeq" id="WP_344087772.1">
    <property type="nucleotide sequence ID" value="NZ_BAAAHB010000011.1"/>
</dbReference>
<keyword evidence="2" id="KW-0547">Nucleotide-binding</keyword>
<keyword evidence="3" id="KW-0067">ATP-binding</keyword>
<dbReference type="InterPro" id="IPR049078">
    <property type="entry name" value="T7SS_EccA1-like_N"/>
</dbReference>
<evidence type="ECO:0000256" key="3">
    <source>
        <dbReference type="ARBA" id="ARBA00022840"/>
    </source>
</evidence>
<dbReference type="Gene3D" id="3.40.50.300">
    <property type="entry name" value="P-loop containing nucleotide triphosphate hydrolases"/>
    <property type="match status" value="1"/>
</dbReference>
<name>A0ABN0ZNE1_9ACTN</name>
<dbReference type="SUPFAM" id="SSF48452">
    <property type="entry name" value="TPR-like"/>
    <property type="match status" value="1"/>
</dbReference>
<gene>
    <name evidence="6" type="ORF">GCM10009544_15560</name>
</gene>
<evidence type="ECO:0000259" key="5">
    <source>
        <dbReference type="SMART" id="SM00382"/>
    </source>
</evidence>
<dbReference type="EMBL" id="BAAAHB010000011">
    <property type="protein sequence ID" value="GAA0453687.1"/>
    <property type="molecule type" value="Genomic_DNA"/>
</dbReference>
<keyword evidence="7" id="KW-1185">Reference proteome</keyword>
<reference evidence="6 7" key="1">
    <citation type="journal article" date="2019" name="Int. J. Syst. Evol. Microbiol.">
        <title>The Global Catalogue of Microorganisms (GCM) 10K type strain sequencing project: providing services to taxonomists for standard genome sequencing and annotation.</title>
        <authorList>
            <consortium name="The Broad Institute Genomics Platform"/>
            <consortium name="The Broad Institute Genome Sequencing Center for Infectious Disease"/>
            <person name="Wu L."/>
            <person name="Ma J."/>
        </authorList>
    </citation>
    <scope>NUCLEOTIDE SEQUENCE [LARGE SCALE GENOMIC DNA]</scope>
    <source>
        <strain evidence="6 7">JCM 10649</strain>
    </source>
</reference>
<dbReference type="InterPro" id="IPR011990">
    <property type="entry name" value="TPR-like_helical_dom_sf"/>
</dbReference>
<dbReference type="SUPFAM" id="SSF52540">
    <property type="entry name" value="P-loop containing nucleoside triphosphate hydrolases"/>
    <property type="match status" value="1"/>
</dbReference>
<dbReference type="PANTHER" id="PTHR43392">
    <property type="entry name" value="AAA-TYPE ATPASE FAMILY PROTEIN / ANKYRIN REPEAT FAMILY PROTEIN"/>
    <property type="match status" value="1"/>
</dbReference>
<evidence type="ECO:0000256" key="2">
    <source>
        <dbReference type="ARBA" id="ARBA00022741"/>
    </source>
</evidence>
<dbReference type="Gene3D" id="1.10.8.60">
    <property type="match status" value="1"/>
</dbReference>
<dbReference type="Proteomes" id="UP001499895">
    <property type="component" value="Unassembled WGS sequence"/>
</dbReference>
<dbReference type="InterPro" id="IPR003959">
    <property type="entry name" value="ATPase_AAA_core"/>
</dbReference>
<organism evidence="6 7">
    <name type="scientific">Streptomyces stramineus</name>
    <dbReference type="NCBI Taxonomy" id="173861"/>
    <lineage>
        <taxon>Bacteria</taxon>
        <taxon>Bacillati</taxon>
        <taxon>Actinomycetota</taxon>
        <taxon>Actinomycetes</taxon>
        <taxon>Kitasatosporales</taxon>
        <taxon>Streptomycetaceae</taxon>
        <taxon>Streptomyces</taxon>
    </lineage>
</organism>
<dbReference type="PANTHER" id="PTHR43392:SF2">
    <property type="entry name" value="AAA-TYPE ATPASE FAMILY PROTEIN _ ANKYRIN REPEAT FAMILY PROTEIN"/>
    <property type="match status" value="1"/>
</dbReference>
<dbReference type="Pfam" id="PF21545">
    <property type="entry name" value="T7SS_EccA1_N"/>
    <property type="match status" value="1"/>
</dbReference>
<evidence type="ECO:0000313" key="7">
    <source>
        <dbReference type="Proteomes" id="UP001499895"/>
    </source>
</evidence>
<protein>
    <submittedName>
        <fullName evidence="6">AAA family ATPase</fullName>
    </submittedName>
</protein>
<accession>A0ABN0ZNE1</accession>
<dbReference type="InterPro" id="IPR003593">
    <property type="entry name" value="AAA+_ATPase"/>
</dbReference>